<dbReference type="PANTHER" id="PTHR31490:SF76">
    <property type="entry name" value="ENDO-1,4-BETA-XYLANASE C"/>
    <property type="match status" value="1"/>
</dbReference>
<dbReference type="Pfam" id="PF00331">
    <property type="entry name" value="Glyco_hydro_10"/>
    <property type="match status" value="1"/>
</dbReference>
<keyword evidence="2 9" id="KW-0732">Signal</keyword>
<evidence type="ECO:0000256" key="1">
    <source>
        <dbReference type="ARBA" id="ARBA00007495"/>
    </source>
</evidence>
<dbReference type="InterPro" id="IPR044846">
    <property type="entry name" value="GH10"/>
</dbReference>
<protein>
    <recommendedName>
        <fullName evidence="8">Beta-xylanase</fullName>
        <ecNumber evidence="8">3.2.1.8</ecNumber>
    </recommendedName>
</protein>
<dbReference type="EMBL" id="AQGS01000010">
    <property type="protein sequence ID" value="EPS45619.1"/>
    <property type="molecule type" value="Genomic_DNA"/>
</dbReference>
<dbReference type="Proteomes" id="UP000015100">
    <property type="component" value="Unassembled WGS sequence"/>
</dbReference>
<dbReference type="STRING" id="1284197.S8ARW4"/>
<accession>S8ARW4</accession>
<dbReference type="EC" id="3.2.1.8" evidence="8"/>
<reference evidence="13" key="2">
    <citation type="submission" date="2013-04" db="EMBL/GenBank/DDBJ databases">
        <title>Genomic mechanisms accounting for the adaptation to parasitism in nematode-trapping fungi.</title>
        <authorList>
            <person name="Ahren D.G."/>
        </authorList>
    </citation>
    <scope>NUCLEOTIDE SEQUENCE [LARGE SCALE GENOMIC DNA]</scope>
    <source>
        <strain evidence="13">CBS 200.50</strain>
    </source>
</reference>
<organism evidence="12 13">
    <name type="scientific">Dactylellina haptotyla (strain CBS 200.50)</name>
    <name type="common">Nematode-trapping fungus</name>
    <name type="synonym">Monacrosporium haptotylum</name>
    <dbReference type="NCBI Taxonomy" id="1284197"/>
    <lineage>
        <taxon>Eukaryota</taxon>
        <taxon>Fungi</taxon>
        <taxon>Dikarya</taxon>
        <taxon>Ascomycota</taxon>
        <taxon>Pezizomycotina</taxon>
        <taxon>Orbiliomycetes</taxon>
        <taxon>Orbiliales</taxon>
        <taxon>Orbiliaceae</taxon>
        <taxon>Dactylellina</taxon>
    </lineage>
</organism>
<keyword evidence="4 8" id="KW-0119">Carbohydrate metabolism</keyword>
<dbReference type="HOGENOM" id="CLU_020161_2_0_1"/>
<feature type="domain" description="GH10" evidence="11">
    <location>
        <begin position="130"/>
        <end position="419"/>
    </location>
</feature>
<dbReference type="PROSITE" id="PS51164">
    <property type="entry name" value="CBM1_2"/>
    <property type="match status" value="1"/>
</dbReference>
<evidence type="ECO:0000256" key="6">
    <source>
        <dbReference type="ARBA" id="ARBA00023326"/>
    </source>
</evidence>
<dbReference type="eggNOG" id="ENOG502QSCW">
    <property type="taxonomic scope" value="Eukaryota"/>
</dbReference>
<evidence type="ECO:0000259" key="10">
    <source>
        <dbReference type="PROSITE" id="PS51164"/>
    </source>
</evidence>
<evidence type="ECO:0000256" key="9">
    <source>
        <dbReference type="SAM" id="SignalP"/>
    </source>
</evidence>
<evidence type="ECO:0000313" key="13">
    <source>
        <dbReference type="Proteomes" id="UP000015100"/>
    </source>
</evidence>
<feature type="signal peptide" evidence="9">
    <location>
        <begin position="1"/>
        <end position="17"/>
    </location>
</feature>
<dbReference type="PANTHER" id="PTHR31490">
    <property type="entry name" value="GLYCOSYL HYDROLASE"/>
    <property type="match status" value="1"/>
</dbReference>
<keyword evidence="3 8" id="KW-0378">Hydrolase</keyword>
<dbReference type="PROSITE" id="PS51760">
    <property type="entry name" value="GH10_2"/>
    <property type="match status" value="1"/>
</dbReference>
<dbReference type="InterPro" id="IPR035971">
    <property type="entry name" value="CBD_sf"/>
</dbReference>
<reference evidence="12 13" key="1">
    <citation type="journal article" date="2013" name="PLoS Genet.">
        <title>Genomic mechanisms accounting for the adaptation to parasitism in nematode-trapping fungi.</title>
        <authorList>
            <person name="Meerupati T."/>
            <person name="Andersson K.M."/>
            <person name="Friman E."/>
            <person name="Kumar D."/>
            <person name="Tunlid A."/>
            <person name="Ahren D."/>
        </authorList>
    </citation>
    <scope>NUCLEOTIDE SEQUENCE [LARGE SCALE GENOMIC DNA]</scope>
    <source>
        <strain evidence="12 13">CBS 200.50</strain>
    </source>
</reference>
<keyword evidence="6 8" id="KW-0624">Polysaccharide degradation</keyword>
<evidence type="ECO:0000259" key="11">
    <source>
        <dbReference type="PROSITE" id="PS51760"/>
    </source>
</evidence>
<proteinExistence type="inferred from homology"/>
<sequence>MKAYMIAAIATPALVFAQQTAVAYGQCGGLGWTGPLSCVPTASCASVNSWYYQCLPTGTEIISTSCTCYTTTVISTYMWAVTTKTTDTATTTTTTTATTTIPPVTSLALHPLIKAKGKLYVGFGVDQTIFSDGASLNILGTEGGQLTPLNSMNWDTIEPSFNSWNFAITDQLMSWALANGRLVRGNGLVWHATIPGWVRSTLIKGVLIQYIQNHVSTIVSRYRGHVYAWDIGKNVFGDSGGPRTDSHFYQVFGNYEYLDYAFKAARQADPNAKLCLSDYGIDYPNAKMNTFIQTVRDLMARGVPINCVATQSHLTIGATTTGGYYAALYNLAVGTGLEIHISELDIASALPVTALTAVQLAQQKADFTTVAEACMTIPLCAGITLWGISDRYTWLTGQHPLLWDENYVKKPAYAGLVNGIL</sequence>
<name>S8ARW4_DACHA</name>
<comment type="catalytic activity">
    <reaction evidence="8">
        <text>Endohydrolysis of (1-&gt;4)-beta-D-xylosidic linkages in xylans.</text>
        <dbReference type="EC" id="3.2.1.8"/>
    </reaction>
</comment>
<evidence type="ECO:0000256" key="2">
    <source>
        <dbReference type="ARBA" id="ARBA00022729"/>
    </source>
</evidence>
<dbReference type="InterPro" id="IPR000254">
    <property type="entry name" value="CBD"/>
</dbReference>
<evidence type="ECO:0000256" key="3">
    <source>
        <dbReference type="ARBA" id="ARBA00022801"/>
    </source>
</evidence>
<dbReference type="PRINTS" id="PR00134">
    <property type="entry name" value="GLHYDRLASE10"/>
</dbReference>
<feature type="chain" id="PRO_5004548718" description="Beta-xylanase" evidence="9">
    <location>
        <begin position="18"/>
        <end position="421"/>
    </location>
</feature>
<gene>
    <name evidence="12" type="ORF">H072_384</name>
</gene>
<dbReference type="SUPFAM" id="SSF57180">
    <property type="entry name" value="Cellulose-binding domain"/>
    <property type="match status" value="1"/>
</dbReference>
<evidence type="ECO:0000313" key="12">
    <source>
        <dbReference type="EMBL" id="EPS45619.1"/>
    </source>
</evidence>
<dbReference type="InterPro" id="IPR001000">
    <property type="entry name" value="GH10_dom"/>
</dbReference>
<evidence type="ECO:0000256" key="5">
    <source>
        <dbReference type="ARBA" id="ARBA00023295"/>
    </source>
</evidence>
<comment type="similarity">
    <text evidence="1 8">Belongs to the glycosyl hydrolase 10 (cellulase F) family.</text>
</comment>
<keyword evidence="5 8" id="KW-0326">Glycosidase</keyword>
<dbReference type="InterPro" id="IPR031158">
    <property type="entry name" value="GH10_AS"/>
</dbReference>
<dbReference type="SMART" id="SM00633">
    <property type="entry name" value="Glyco_10"/>
    <property type="match status" value="1"/>
</dbReference>
<feature type="active site" description="Nucleophile" evidence="7">
    <location>
        <position position="343"/>
    </location>
</feature>
<dbReference type="Pfam" id="PF00734">
    <property type="entry name" value="CBM_1"/>
    <property type="match status" value="1"/>
</dbReference>
<dbReference type="InterPro" id="IPR017853">
    <property type="entry name" value="GH"/>
</dbReference>
<dbReference type="SUPFAM" id="SSF51445">
    <property type="entry name" value="(Trans)glycosidases"/>
    <property type="match status" value="1"/>
</dbReference>
<dbReference type="AlphaFoldDB" id="S8ARW4"/>
<dbReference type="SMART" id="SM00236">
    <property type="entry name" value="fCBD"/>
    <property type="match status" value="1"/>
</dbReference>
<evidence type="ECO:0000256" key="4">
    <source>
        <dbReference type="ARBA" id="ARBA00023277"/>
    </source>
</evidence>
<dbReference type="Gene3D" id="3.20.20.80">
    <property type="entry name" value="Glycosidases"/>
    <property type="match status" value="1"/>
</dbReference>
<dbReference type="GO" id="GO:0000272">
    <property type="term" value="P:polysaccharide catabolic process"/>
    <property type="evidence" value="ECO:0007669"/>
    <property type="project" value="UniProtKB-KW"/>
</dbReference>
<dbReference type="GO" id="GO:0005576">
    <property type="term" value="C:extracellular region"/>
    <property type="evidence" value="ECO:0007669"/>
    <property type="project" value="InterPro"/>
</dbReference>
<dbReference type="PROSITE" id="PS00591">
    <property type="entry name" value="GH10_1"/>
    <property type="match status" value="1"/>
</dbReference>
<keyword evidence="13" id="KW-1185">Reference proteome</keyword>
<evidence type="ECO:0000256" key="7">
    <source>
        <dbReference type="PROSITE-ProRule" id="PRU10061"/>
    </source>
</evidence>
<dbReference type="GO" id="GO:0031176">
    <property type="term" value="F:endo-1,4-beta-xylanase activity"/>
    <property type="evidence" value="ECO:0007669"/>
    <property type="project" value="UniProtKB-EC"/>
</dbReference>
<comment type="caution">
    <text evidence="12">The sequence shown here is derived from an EMBL/GenBank/DDBJ whole genome shotgun (WGS) entry which is preliminary data.</text>
</comment>
<dbReference type="PROSITE" id="PS00562">
    <property type="entry name" value="CBM1_1"/>
    <property type="match status" value="1"/>
</dbReference>
<feature type="domain" description="CBM1" evidence="10">
    <location>
        <begin position="19"/>
        <end position="55"/>
    </location>
</feature>
<evidence type="ECO:0000256" key="8">
    <source>
        <dbReference type="RuleBase" id="RU361174"/>
    </source>
</evidence>
<dbReference type="GO" id="GO:0030248">
    <property type="term" value="F:cellulose binding"/>
    <property type="evidence" value="ECO:0007669"/>
    <property type="project" value="InterPro"/>
</dbReference>
<dbReference type="OrthoDB" id="3055998at2759"/>